<dbReference type="OrthoDB" id="7366507at2"/>
<sequence length="97" mass="10243">MSNPDVVTVPLDTPITRGEQTIDSLTLRRPDAGSLRGLKLFDVVQMDVLALQTLLPRITAPTLTSADVAALSAPDLFKLGAEVAAFFVPKEPATASP</sequence>
<protein>
    <submittedName>
        <fullName evidence="1">Phage tail protein</fullName>
    </submittedName>
</protein>
<comment type="caution">
    <text evidence="1">The sequence shown here is derived from an EMBL/GenBank/DDBJ whole genome shotgun (WGS) entry which is preliminary data.</text>
</comment>
<name>A0A921NVT7_9GAMM</name>
<dbReference type="Pfam" id="PF10109">
    <property type="entry name" value="Phage_TAC_7"/>
    <property type="match status" value="1"/>
</dbReference>
<dbReference type="EMBL" id="PDWK01000001">
    <property type="protein sequence ID" value="KAF1690921.1"/>
    <property type="molecule type" value="Genomic_DNA"/>
</dbReference>
<keyword evidence="2" id="KW-1185">Reference proteome</keyword>
<dbReference type="AlphaFoldDB" id="A0A921NVT7"/>
<reference evidence="1" key="1">
    <citation type="submission" date="2017-10" db="EMBL/GenBank/DDBJ databases">
        <title>Whole genome sequencing of members of genus Pseudoxanthomonas.</title>
        <authorList>
            <person name="Kumar S."/>
            <person name="Bansal K."/>
            <person name="Kaur A."/>
            <person name="Patil P."/>
            <person name="Sharma S."/>
            <person name="Patil P.B."/>
        </authorList>
    </citation>
    <scope>NUCLEOTIDE SEQUENCE</scope>
    <source>
        <strain evidence="1">DSM 22914</strain>
    </source>
</reference>
<gene>
    <name evidence="1" type="ORF">CR938_00115</name>
</gene>
<evidence type="ECO:0000313" key="2">
    <source>
        <dbReference type="Proteomes" id="UP000717981"/>
    </source>
</evidence>
<dbReference type="Proteomes" id="UP000717981">
    <property type="component" value="Unassembled WGS sequence"/>
</dbReference>
<evidence type="ECO:0000313" key="1">
    <source>
        <dbReference type="EMBL" id="KAF1690921.1"/>
    </source>
</evidence>
<dbReference type="InterPro" id="IPR019289">
    <property type="entry name" value="Phage_tail_E/E"/>
</dbReference>
<dbReference type="RefSeq" id="WP_162123047.1">
    <property type="nucleotide sequence ID" value="NZ_PDWK01000001.1"/>
</dbReference>
<organism evidence="1 2">
    <name type="scientific">Pseudoxanthomonas taiwanensis</name>
    <dbReference type="NCBI Taxonomy" id="176598"/>
    <lineage>
        <taxon>Bacteria</taxon>
        <taxon>Pseudomonadati</taxon>
        <taxon>Pseudomonadota</taxon>
        <taxon>Gammaproteobacteria</taxon>
        <taxon>Lysobacterales</taxon>
        <taxon>Lysobacteraceae</taxon>
        <taxon>Pseudoxanthomonas</taxon>
    </lineage>
</organism>
<proteinExistence type="predicted"/>
<accession>A0A921NVT7</accession>